<dbReference type="InterPro" id="IPR050864">
    <property type="entry name" value="Bacterial_PTS_Sugar_Transport"/>
</dbReference>
<accession>A0A1T5K621</accession>
<reference evidence="11 12" key="1">
    <citation type="submission" date="2017-02" db="EMBL/GenBank/DDBJ databases">
        <authorList>
            <person name="Peterson S.W."/>
        </authorList>
    </citation>
    <scope>NUCLEOTIDE SEQUENCE [LARGE SCALE GENOMIC DNA]</scope>
    <source>
        <strain evidence="11 12">M1</strain>
    </source>
</reference>
<keyword evidence="12" id="KW-1185">Reference proteome</keyword>
<keyword evidence="8 9" id="KW-0472">Membrane</keyword>
<evidence type="ECO:0000259" key="10">
    <source>
        <dbReference type="PROSITE" id="PS51104"/>
    </source>
</evidence>
<dbReference type="GO" id="GO:0008982">
    <property type="term" value="F:protein-N(PI)-phosphohistidine-sugar phosphotransferase activity"/>
    <property type="evidence" value="ECO:0007669"/>
    <property type="project" value="InterPro"/>
</dbReference>
<feature type="transmembrane region" description="Helical" evidence="9">
    <location>
        <begin position="211"/>
        <end position="233"/>
    </location>
</feature>
<dbReference type="GO" id="GO:0090563">
    <property type="term" value="F:protein-phosphocysteine-sugar phosphotransferase activity"/>
    <property type="evidence" value="ECO:0007669"/>
    <property type="project" value="TreeGrafter"/>
</dbReference>
<dbReference type="GO" id="GO:0005351">
    <property type="term" value="F:carbohydrate:proton symporter activity"/>
    <property type="evidence" value="ECO:0007669"/>
    <property type="project" value="InterPro"/>
</dbReference>
<dbReference type="AlphaFoldDB" id="A0A1T5K621"/>
<dbReference type="GO" id="GO:0009401">
    <property type="term" value="P:phosphoenolpyruvate-dependent sugar phosphotransferase system"/>
    <property type="evidence" value="ECO:0007669"/>
    <property type="project" value="UniProtKB-KW"/>
</dbReference>
<feature type="transmembrane region" description="Helical" evidence="9">
    <location>
        <begin position="132"/>
        <end position="154"/>
    </location>
</feature>
<feature type="transmembrane region" description="Helical" evidence="9">
    <location>
        <begin position="12"/>
        <end position="31"/>
    </location>
</feature>
<evidence type="ECO:0000256" key="5">
    <source>
        <dbReference type="ARBA" id="ARBA00022683"/>
    </source>
</evidence>
<organism evidence="11 12">
    <name type="scientific">Maledivibacter halophilus</name>
    <dbReference type="NCBI Taxonomy" id="36842"/>
    <lineage>
        <taxon>Bacteria</taxon>
        <taxon>Bacillati</taxon>
        <taxon>Bacillota</taxon>
        <taxon>Clostridia</taxon>
        <taxon>Peptostreptococcales</taxon>
        <taxon>Caminicellaceae</taxon>
        <taxon>Maledivibacter</taxon>
    </lineage>
</organism>
<evidence type="ECO:0000256" key="9">
    <source>
        <dbReference type="SAM" id="Phobius"/>
    </source>
</evidence>
<dbReference type="PANTHER" id="PTHR30505:SF0">
    <property type="entry name" value="FRUCTOSE-LIKE PTS SYSTEM EIIBC COMPONENT-RELATED"/>
    <property type="match status" value="1"/>
</dbReference>
<dbReference type="OrthoDB" id="9782569at2"/>
<evidence type="ECO:0000256" key="3">
    <source>
        <dbReference type="ARBA" id="ARBA00022475"/>
    </source>
</evidence>
<feature type="transmembrane region" description="Helical" evidence="9">
    <location>
        <begin position="275"/>
        <end position="295"/>
    </location>
</feature>
<keyword evidence="7 9" id="KW-1133">Transmembrane helix</keyword>
<dbReference type="RefSeq" id="WP_079490760.1">
    <property type="nucleotide sequence ID" value="NZ_FUZT01000003.1"/>
</dbReference>
<gene>
    <name evidence="11" type="ORF">SAMN02194393_01649</name>
</gene>
<sequence length="364" mass="38397">MKISDLKKHAMTAISFLIPIVVGSGFLLVIGNFGSGQNITDFSKSFTIFDAFSTMGIMGLTLLPMVVSTGISYSIADKPGIAPGMIVGLVANAVGAGFLGGFLGGYIAGYITVFLIRSIKVPYWAEGLLPTLIIPLSASAVSGLIMFYVIGIPVRGLTEILTNYLKGLDSQSKFIYGMIIGVFASIDYGGAINKVVFAFALGLFYEGIKEPITVLILASMVTPIGMTIAYFISKLIKKRIYTKQEIETLKSAFPMGLAQITEGSLPIVMNDVIKCVIATGVGGAIGGGFCMLFGANAGIPAGGLFVLPTMPAVKAGYFMLSLLIGSFATAIVLLVLKKPVDIDEAIIDDDNEADIDMDTVKFNL</sequence>
<dbReference type="Pfam" id="PF02378">
    <property type="entry name" value="PTS_EIIC"/>
    <property type="match status" value="1"/>
</dbReference>
<dbReference type="InterPro" id="IPR003352">
    <property type="entry name" value="PTS_EIIC"/>
</dbReference>
<proteinExistence type="predicted"/>
<keyword evidence="3" id="KW-1003">Cell membrane</keyword>
<feature type="transmembrane region" description="Helical" evidence="9">
    <location>
        <begin position="85"/>
        <end position="112"/>
    </location>
</feature>
<protein>
    <submittedName>
        <fullName evidence="11">PTS system, fructose-specific IIC component</fullName>
    </submittedName>
</protein>
<evidence type="ECO:0000313" key="11">
    <source>
        <dbReference type="EMBL" id="SKC59064.1"/>
    </source>
</evidence>
<dbReference type="InterPro" id="IPR006327">
    <property type="entry name" value="PTS_IIC_fruc"/>
</dbReference>
<dbReference type="Proteomes" id="UP000190285">
    <property type="component" value="Unassembled WGS sequence"/>
</dbReference>
<evidence type="ECO:0000313" key="12">
    <source>
        <dbReference type="Proteomes" id="UP000190285"/>
    </source>
</evidence>
<evidence type="ECO:0000256" key="8">
    <source>
        <dbReference type="ARBA" id="ARBA00023136"/>
    </source>
</evidence>
<dbReference type="GO" id="GO:0005886">
    <property type="term" value="C:plasma membrane"/>
    <property type="evidence" value="ECO:0007669"/>
    <property type="project" value="UniProtKB-SubCell"/>
</dbReference>
<evidence type="ECO:0000256" key="7">
    <source>
        <dbReference type="ARBA" id="ARBA00022989"/>
    </source>
</evidence>
<dbReference type="STRING" id="36842.SAMN02194393_01649"/>
<keyword evidence="4" id="KW-0762">Sugar transport</keyword>
<dbReference type="NCBIfam" id="TIGR01427">
    <property type="entry name" value="PTS_IIC_fructo"/>
    <property type="match status" value="1"/>
</dbReference>
<keyword evidence="5" id="KW-0598">Phosphotransferase system</keyword>
<dbReference type="PROSITE" id="PS51104">
    <property type="entry name" value="PTS_EIIC_TYPE_2"/>
    <property type="match status" value="1"/>
</dbReference>
<dbReference type="PANTHER" id="PTHR30505">
    <property type="entry name" value="FRUCTOSE-LIKE PERMEASE"/>
    <property type="match status" value="1"/>
</dbReference>
<feature type="transmembrane region" description="Helical" evidence="9">
    <location>
        <begin position="315"/>
        <end position="336"/>
    </location>
</feature>
<evidence type="ECO:0000256" key="1">
    <source>
        <dbReference type="ARBA" id="ARBA00004429"/>
    </source>
</evidence>
<dbReference type="InterPro" id="IPR013014">
    <property type="entry name" value="PTS_EIIC_2"/>
</dbReference>
<keyword evidence="6 9" id="KW-0812">Transmembrane</keyword>
<feature type="domain" description="PTS EIIC type-2" evidence="10">
    <location>
        <begin position="6"/>
        <end position="346"/>
    </location>
</feature>
<feature type="transmembrane region" description="Helical" evidence="9">
    <location>
        <begin position="174"/>
        <end position="205"/>
    </location>
</feature>
<evidence type="ECO:0000256" key="6">
    <source>
        <dbReference type="ARBA" id="ARBA00022692"/>
    </source>
</evidence>
<comment type="subcellular location">
    <subcellularLocation>
        <location evidence="1">Cell inner membrane</location>
        <topology evidence="1">Multi-pass membrane protein</topology>
    </subcellularLocation>
</comment>
<name>A0A1T5K621_9FIRM</name>
<keyword evidence="2" id="KW-0813">Transport</keyword>
<dbReference type="EMBL" id="FUZT01000003">
    <property type="protein sequence ID" value="SKC59064.1"/>
    <property type="molecule type" value="Genomic_DNA"/>
</dbReference>
<feature type="transmembrane region" description="Helical" evidence="9">
    <location>
        <begin position="51"/>
        <end position="73"/>
    </location>
</feature>
<evidence type="ECO:0000256" key="4">
    <source>
        <dbReference type="ARBA" id="ARBA00022597"/>
    </source>
</evidence>
<evidence type="ECO:0000256" key="2">
    <source>
        <dbReference type="ARBA" id="ARBA00022448"/>
    </source>
</evidence>